<dbReference type="InterPro" id="IPR029071">
    <property type="entry name" value="Ubiquitin-like_domsf"/>
</dbReference>
<keyword evidence="3 11" id="KW-0728">SH3 domain</keyword>
<dbReference type="Pfam" id="PF07653">
    <property type="entry name" value="SH3_2"/>
    <property type="match status" value="1"/>
</dbReference>
<accession>L8HK97</accession>
<evidence type="ECO:0000256" key="3">
    <source>
        <dbReference type="ARBA" id="ARBA00022443"/>
    </source>
</evidence>
<comment type="similarity">
    <text evidence="2 12">Belongs to the TRAFAC class myosin-kinesin ATPase superfamily. Myosin family.</text>
</comment>
<protein>
    <submittedName>
        <fullName evidence="18">Myosin head (Motor domain) domain containing protein</fullName>
    </submittedName>
</protein>
<dbReference type="Pfam" id="PF00612">
    <property type="entry name" value="IQ"/>
    <property type="match status" value="2"/>
</dbReference>
<dbReference type="Gene3D" id="3.40.850.10">
    <property type="entry name" value="Kinesin motor domain"/>
    <property type="match status" value="2"/>
</dbReference>
<evidence type="ECO:0000313" key="19">
    <source>
        <dbReference type="Proteomes" id="UP000011083"/>
    </source>
</evidence>
<dbReference type="SMART" id="SM00295">
    <property type="entry name" value="B41"/>
    <property type="match status" value="2"/>
</dbReference>
<keyword evidence="7 12" id="KW-0518">Myosin</keyword>
<dbReference type="InterPro" id="IPR038185">
    <property type="entry name" value="MyTH4_dom_sf"/>
</dbReference>
<dbReference type="PRINTS" id="PR00193">
    <property type="entry name" value="MYOSINHEAVY"/>
</dbReference>
<dbReference type="Gene3D" id="2.30.30.40">
    <property type="entry name" value="SH3 Domains"/>
    <property type="match status" value="1"/>
</dbReference>
<dbReference type="PROSITE" id="PS51016">
    <property type="entry name" value="MYTH4"/>
    <property type="match status" value="2"/>
</dbReference>
<dbReference type="Pfam" id="PF00063">
    <property type="entry name" value="Myosin_head"/>
    <property type="match status" value="2"/>
</dbReference>
<feature type="domain" description="MyTH4" evidence="16">
    <location>
        <begin position="1076"/>
        <end position="1233"/>
    </location>
</feature>
<dbReference type="PANTHER" id="PTHR46049:SF5">
    <property type="entry name" value="PLECKSTRIN HOMOLOGY DOMAIN-CONTAINING FAMILY H MEMBER 3"/>
    <property type="match status" value="1"/>
</dbReference>
<dbReference type="SUPFAM" id="SSF50044">
    <property type="entry name" value="SH3-domain"/>
    <property type="match status" value="1"/>
</dbReference>
<dbReference type="InterPro" id="IPR001609">
    <property type="entry name" value="Myosin_head_motor_dom-like"/>
</dbReference>
<dbReference type="Gene3D" id="1.20.58.530">
    <property type="match status" value="1"/>
</dbReference>
<evidence type="ECO:0000256" key="9">
    <source>
        <dbReference type="ARBA" id="ARBA00023203"/>
    </source>
</evidence>
<proteinExistence type="inferred from homology"/>
<evidence type="ECO:0000256" key="8">
    <source>
        <dbReference type="ARBA" id="ARBA00023175"/>
    </source>
</evidence>
<evidence type="ECO:0000256" key="2">
    <source>
        <dbReference type="ARBA" id="ARBA00008314"/>
    </source>
</evidence>
<feature type="domain" description="MyTH4" evidence="16">
    <location>
        <begin position="1780"/>
        <end position="1941"/>
    </location>
</feature>
<dbReference type="PROSITE" id="PS51456">
    <property type="entry name" value="MYOSIN_MOTOR"/>
    <property type="match status" value="1"/>
</dbReference>
<dbReference type="SUPFAM" id="SSF54236">
    <property type="entry name" value="Ubiquitin-like"/>
    <property type="match status" value="1"/>
</dbReference>
<dbReference type="InterPro" id="IPR001452">
    <property type="entry name" value="SH3_domain"/>
</dbReference>
<feature type="domain" description="FERM" evidence="15">
    <location>
        <begin position="1238"/>
        <end position="1556"/>
    </location>
</feature>
<dbReference type="SUPFAM" id="SSF47031">
    <property type="entry name" value="Second domain of FERM"/>
    <property type="match status" value="2"/>
</dbReference>
<dbReference type="FunFam" id="1.10.10.820:FF:000001">
    <property type="entry name" value="Myosin heavy chain"/>
    <property type="match status" value="1"/>
</dbReference>
<dbReference type="PROSITE" id="PS50002">
    <property type="entry name" value="SH3"/>
    <property type="match status" value="1"/>
</dbReference>
<dbReference type="InterPro" id="IPR011993">
    <property type="entry name" value="PH-like_dom_sf"/>
</dbReference>
<dbReference type="Gene3D" id="6.20.240.20">
    <property type="match status" value="1"/>
</dbReference>
<feature type="compositionally biased region" description="Basic residues" evidence="13">
    <location>
        <begin position="942"/>
        <end position="951"/>
    </location>
</feature>
<dbReference type="InterPro" id="IPR027417">
    <property type="entry name" value="P-loop_NTPase"/>
</dbReference>
<evidence type="ECO:0000259" key="16">
    <source>
        <dbReference type="PROSITE" id="PS51016"/>
    </source>
</evidence>
<dbReference type="InterPro" id="IPR014352">
    <property type="entry name" value="FERM/acyl-CoA-bd_prot_sf"/>
</dbReference>
<keyword evidence="5 12" id="KW-0547">Nucleotide-binding</keyword>
<keyword evidence="4" id="KW-0963">Cytoplasm</keyword>
<dbReference type="GO" id="GO:0016459">
    <property type="term" value="C:myosin complex"/>
    <property type="evidence" value="ECO:0007669"/>
    <property type="project" value="UniProtKB-KW"/>
</dbReference>
<feature type="binding site" evidence="12">
    <location>
        <begin position="93"/>
        <end position="100"/>
    </location>
    <ligand>
        <name>ATP</name>
        <dbReference type="ChEBI" id="CHEBI:30616"/>
    </ligand>
</feature>
<dbReference type="PROSITE" id="PS50096">
    <property type="entry name" value="IQ"/>
    <property type="match status" value="1"/>
</dbReference>
<dbReference type="InterPro" id="IPR000299">
    <property type="entry name" value="FERM_domain"/>
</dbReference>
<dbReference type="GeneID" id="14925867"/>
<comment type="subcellular location">
    <subcellularLocation>
        <location evidence="1">Cytoplasm</location>
    </subcellularLocation>
</comment>
<dbReference type="SUPFAM" id="SSF52540">
    <property type="entry name" value="P-loop containing nucleoside triphosphate hydrolases"/>
    <property type="match status" value="1"/>
</dbReference>
<dbReference type="Gene3D" id="1.20.80.10">
    <property type="match status" value="2"/>
</dbReference>
<sequence length="2261" mass="255048">MIKMKTLTQEKILRNLKTRYIQNLIYTNTGSILVSVNPFKQLPIYTKKAVKLYIGKSIIAPELRPPPHIFATAEACYYQMRESLRNQSVVISGESGSGKTEATKLILQFLAARTSQHSEVEQKILESSPLLEAFGNAKTVRNNNSSRFSRLVYQAPEERNYHIFYQLLAGASPEERERYKLKDLSSYWYLSQSGCTSVDEFDDSKMFKRIKIAMSSLEISQELQCTVFSVLSGILRLGNIQFKADGDGSLVANREEVSAAAALFGINANELDKTLIIRTMHIRGQTIEIKMKPSEAIDTRDALAKAIYARLFDWLVTQINKAILKEDICSSIGVLDIFGFENFKVNSFEQFCINFANEKLQQFFNLTIFKLEQEEYNAEKINWDSITFEDNQDCLDLIEGRPLGILSLLDEEVRFPKASDQTLLEKLNTNHKASKKYDVHLRSKTTFSVRHYAGEVSYLVTGFLDKNKDTLQEDIVSMLKKSSIKILVDLFTDEPEPEVEATNRGRGRTSTGLAASAPPGPSGQRLSIGPSGSLGGSSTMRKGPPTVGAKFRRQLGELMATLSATQPHYVRCIKPNTLKVCDNFDDDMVLAQLRYSGMLETIRIRSYGYPFRYALPEFCERYKVVVSYTQRMTDSASRDEMVQFARQILNKVTLPGFSGKPEDLWQIGMTKVFLKESQNNALELLRNQCITSRVVSIQSWWRMIVVRNYYLQYRISVIVAQTVARRWSARRRFLSLRSATVLLQSFTRMKIARKAFLIALQKKREEEERKRREEEERRRREEEERKRREEEERIRLEEERKRKEEEARQREELLAKMAKEERLKLLAEEEEARKRAEEEARRAEQARLDEEEAQRRAAAEAEERLKNPPVESAALPPLPRDVATLAVASNNLLHPDRSPRRGSFSDFESSGAGSPSNRRGSLIGSDPERRKGSFIGSDSEKRKKKAKKDKGKGKEKEGLEGRKRGRSFKDSDNEVGGSSDGEAASPVSMRRRIDTLRKSFILIPKRTSGTQPMQFRPELVLNKKEPGKILNDRSEIAQHLFIDYATQHFQTQSAKRRFTIRKKQSPSLSQLVSYQKARATPSGPLLKADDTLHPYTDAKMRTEALHIFKKLTAYMDTKTDKGYAALRDIFVYGLRHFDLRDEIFCLLMKQIANNPDRMSTTRGWEAMAACCGLFSPTAKLLKVVTAYLMLAENTPGFEDCAKYSLLKLRRLIVDVFARPRTFPPSTVELDANRALKPMEVTVHMLDGATCQVEIDPMSSACEVFSMVCFKIHLDDPTEFALYETYDKWNLERSMTPLEYISDILAKAERFLEQNKGKWEDFRLVFKKKLHLDPTYVSEDSVENTLDYYQFVGAIRKGQVPCSDTELLVQMLALSIHAEHGEDFDWGVPNIKQLVMGMIPAHEHSKRTEDEWVEAIKTEYVECAKKAKFNSKPEAMAACLRLATNLPLYGHSVFPVKPSNPEQFGFALNESTSMDMVIGIGGIRMLNKDTHMPVSSVFAASIYFNQITEYGYTSKGVRLVVDEGDGGTHRSLEVITQSGIEIVSVIEDYVYYLREDSTHAKALSDYEVTDDRLLGFKKDEIISVTKKDANGWWTGEVNGQSGLFPANMVEILILPPDSKPQYDVSKSGSIRLRQKVGSTSAGSGASGAAAGNGEADIFASVTGTTISRPGGALIALGMGIGSAAGKAGASNSNSMTRVRTNIQAGKTHARGVFEPAVMPTADPVSRPRVVTGGTGPAASKDDPTADFPMLRFAQEYFNSELITGTLRKKKKMLEMEKEIAWTGNPISQPLLKSIEPQDWKAAKETFLNIMKYMGDFPSTKKSLLWQLMRQIGDTGIENGKLRDEIFCQIIKQITDNAFESSLLHGWEILAIMCGLYQPGRELLPYLQALLAKFAVVPKHVNDDEPRADIGRLARAALINLGRIKRHGNRKFATSSFEFESVRVGKLVDIPVGMMDGTIQVVKADMAGTVRELFGQLTKELKLNVVSPEWKLFAHYGEKTPETRFDGEVGEPLDDSVNIMDVIAGWEKEHPDIPIQFSFHRYVLLNKRGEPRDPTATHLLCHQAIGQVVTGRHLVSEDDAALLAAMQLRMKHDGEINWDEIARKIREYIPVQFVSAKSAEKWAEAIRKHADKDKSLTAAQAEQKYLEVVRQWSLYGACCFNATRIQENGKVTVMLAVDGNGFHVLSPPDVAPVESYPFNKIANWASSETEFGVVVGSLMNPTRLVFYTNEGTILHKVFQEHVKALVALKKKTGTTIVQARRLF</sequence>
<dbReference type="Gene3D" id="1.25.40.530">
    <property type="entry name" value="MyTH4 domain"/>
    <property type="match status" value="2"/>
</dbReference>
<keyword evidence="19" id="KW-1185">Reference proteome</keyword>
<dbReference type="InterPro" id="IPR019748">
    <property type="entry name" value="FERM_central"/>
</dbReference>
<feature type="domain" description="SH3" evidence="14">
    <location>
        <begin position="1554"/>
        <end position="1613"/>
    </location>
</feature>
<dbReference type="InterPro" id="IPR051724">
    <property type="entry name" value="Actin_motor_Myosin"/>
</dbReference>
<dbReference type="Gene3D" id="3.10.20.90">
    <property type="entry name" value="Phosphatidylinositol 3-kinase Catalytic Subunit, Chain A, domain 1"/>
    <property type="match status" value="1"/>
</dbReference>
<reference evidence="18 19" key="1">
    <citation type="journal article" date="2013" name="Genome Biol.">
        <title>Genome of Acanthamoeba castellanii highlights extensive lateral gene transfer and early evolution of tyrosine kinase signaling.</title>
        <authorList>
            <person name="Clarke M."/>
            <person name="Lohan A.J."/>
            <person name="Liu B."/>
            <person name="Lagkouvardos I."/>
            <person name="Roy S."/>
            <person name="Zafar N."/>
            <person name="Bertelli C."/>
            <person name="Schilde C."/>
            <person name="Kianianmomeni A."/>
            <person name="Burglin T.R."/>
            <person name="Frech C."/>
            <person name="Turcotte B."/>
            <person name="Kopec K.O."/>
            <person name="Synnott J.M."/>
            <person name="Choo C."/>
            <person name="Paponov I."/>
            <person name="Finkler A."/>
            <person name="Soon Heng Tan C."/>
            <person name="Hutchins A.P."/>
            <person name="Weinmeier T."/>
            <person name="Rattei T."/>
            <person name="Chu J.S."/>
            <person name="Gimenez G."/>
            <person name="Irimia M."/>
            <person name="Rigden D.J."/>
            <person name="Fitzpatrick D.A."/>
            <person name="Lorenzo-Morales J."/>
            <person name="Bateman A."/>
            <person name="Chiu C.H."/>
            <person name="Tang P."/>
            <person name="Hegemann P."/>
            <person name="Fromm H."/>
            <person name="Raoult D."/>
            <person name="Greub G."/>
            <person name="Miranda-Saavedra D."/>
            <person name="Chen N."/>
            <person name="Nash P."/>
            <person name="Ginger M.L."/>
            <person name="Horn M."/>
            <person name="Schaap P."/>
            <person name="Caler L."/>
            <person name="Loftus B."/>
        </authorList>
    </citation>
    <scope>NUCLEOTIDE SEQUENCE [LARGE SCALE GENOMIC DNA]</scope>
    <source>
        <strain evidence="18 19">Neff</strain>
    </source>
</reference>
<evidence type="ECO:0000256" key="7">
    <source>
        <dbReference type="ARBA" id="ARBA00023123"/>
    </source>
</evidence>
<evidence type="ECO:0000256" key="13">
    <source>
        <dbReference type="SAM" id="MobiDB-lite"/>
    </source>
</evidence>
<dbReference type="OrthoDB" id="15727at2759"/>
<dbReference type="KEGG" id="acan:ACA1_175100"/>
<keyword evidence="8 12" id="KW-0505">Motor protein</keyword>
<evidence type="ECO:0000256" key="5">
    <source>
        <dbReference type="ARBA" id="ARBA00022741"/>
    </source>
</evidence>
<evidence type="ECO:0000256" key="4">
    <source>
        <dbReference type="ARBA" id="ARBA00022490"/>
    </source>
</evidence>
<feature type="compositionally biased region" description="Basic and acidic residues" evidence="13">
    <location>
        <begin position="952"/>
        <end position="972"/>
    </location>
</feature>
<dbReference type="GO" id="GO:0120025">
    <property type="term" value="C:plasma membrane bounded cell projection"/>
    <property type="evidence" value="ECO:0007669"/>
    <property type="project" value="UniProtKB-ARBA"/>
</dbReference>
<dbReference type="GO" id="GO:0003774">
    <property type="term" value="F:cytoskeletal motor activity"/>
    <property type="evidence" value="ECO:0007669"/>
    <property type="project" value="UniProtKB-UniRule"/>
</dbReference>
<evidence type="ECO:0000259" key="15">
    <source>
        <dbReference type="PROSITE" id="PS50057"/>
    </source>
</evidence>
<dbReference type="InterPro" id="IPR000048">
    <property type="entry name" value="IQ_motif_EF-hand-BS"/>
</dbReference>
<evidence type="ECO:0000259" key="14">
    <source>
        <dbReference type="PROSITE" id="PS50002"/>
    </source>
</evidence>
<evidence type="ECO:0000256" key="12">
    <source>
        <dbReference type="PROSITE-ProRule" id="PRU00782"/>
    </source>
</evidence>
<evidence type="ECO:0000256" key="6">
    <source>
        <dbReference type="ARBA" id="ARBA00022840"/>
    </source>
</evidence>
<evidence type="ECO:0000256" key="10">
    <source>
        <dbReference type="ARBA" id="ARBA00055741"/>
    </source>
</evidence>
<dbReference type="Gene3D" id="2.30.29.30">
    <property type="entry name" value="Pleckstrin-homology domain (PH domain)/Phosphotyrosine-binding domain (PTB)"/>
    <property type="match status" value="1"/>
</dbReference>
<feature type="region of interest" description="Actin-binding" evidence="12">
    <location>
        <begin position="555"/>
        <end position="577"/>
    </location>
</feature>
<dbReference type="Pfam" id="PF21989">
    <property type="entry name" value="RA_2"/>
    <property type="match status" value="1"/>
</dbReference>
<dbReference type="PROSITE" id="PS50057">
    <property type="entry name" value="FERM_3"/>
    <property type="match status" value="2"/>
</dbReference>
<dbReference type="Pfam" id="PF00784">
    <property type="entry name" value="MyTH4"/>
    <property type="match status" value="2"/>
</dbReference>
<feature type="region of interest" description="Disordered" evidence="13">
    <location>
        <begin position="496"/>
        <end position="544"/>
    </location>
</feature>
<dbReference type="Pfam" id="PF00373">
    <property type="entry name" value="FERM_M"/>
    <property type="match status" value="2"/>
</dbReference>
<feature type="domain" description="FERM" evidence="15">
    <location>
        <begin position="1946"/>
        <end position="2251"/>
    </location>
</feature>
<dbReference type="Gene3D" id="1.10.10.820">
    <property type="match status" value="1"/>
</dbReference>
<evidence type="ECO:0000256" key="11">
    <source>
        <dbReference type="PROSITE-ProRule" id="PRU00192"/>
    </source>
</evidence>
<dbReference type="SUPFAM" id="SSF50729">
    <property type="entry name" value="PH domain-like"/>
    <property type="match status" value="1"/>
</dbReference>
<organism evidence="18 19">
    <name type="scientific">Acanthamoeba castellanii (strain ATCC 30010 / Neff)</name>
    <dbReference type="NCBI Taxonomy" id="1257118"/>
    <lineage>
        <taxon>Eukaryota</taxon>
        <taxon>Amoebozoa</taxon>
        <taxon>Discosea</taxon>
        <taxon>Longamoebia</taxon>
        <taxon>Centramoebida</taxon>
        <taxon>Acanthamoebidae</taxon>
        <taxon>Acanthamoeba</taxon>
    </lineage>
</organism>
<dbReference type="EMBL" id="KB007811">
    <property type="protein sequence ID" value="ELR24836.1"/>
    <property type="molecule type" value="Genomic_DNA"/>
</dbReference>
<dbReference type="Pfam" id="PF02174">
    <property type="entry name" value="IRS"/>
    <property type="match status" value="1"/>
</dbReference>
<feature type="domain" description="Myosin motor" evidence="17">
    <location>
        <begin position="1"/>
        <end position="687"/>
    </location>
</feature>
<feature type="region of interest" description="Disordered" evidence="13">
    <location>
        <begin position="831"/>
        <end position="990"/>
    </location>
</feature>
<comment type="function">
    <text evidence="10">Myosin is a protein that binds to F-actin and has ATPase activity that is activated by F-actin.</text>
</comment>
<evidence type="ECO:0000313" key="18">
    <source>
        <dbReference type="EMBL" id="ELR24836.1"/>
    </source>
</evidence>
<dbReference type="Gene3D" id="1.20.5.190">
    <property type="match status" value="1"/>
</dbReference>
<dbReference type="InterPro" id="IPR000857">
    <property type="entry name" value="MyTH4_dom"/>
</dbReference>
<dbReference type="PANTHER" id="PTHR46049">
    <property type="entry name" value="AGAP003327-PA"/>
    <property type="match status" value="1"/>
</dbReference>
<dbReference type="InterPro" id="IPR036961">
    <property type="entry name" value="Kinesin_motor_dom_sf"/>
</dbReference>
<dbReference type="InterPro" id="IPR019749">
    <property type="entry name" value="Band_41_domain"/>
</dbReference>
<keyword evidence="6 12" id="KW-0067">ATP-binding</keyword>
<dbReference type="InterPro" id="IPR002404">
    <property type="entry name" value="IRS_PTB"/>
</dbReference>
<dbReference type="STRING" id="1257118.L8HK97"/>
<dbReference type="RefSeq" id="XP_004356736.1">
    <property type="nucleotide sequence ID" value="XM_004356683.1"/>
</dbReference>
<feature type="compositionally biased region" description="Basic and acidic residues" evidence="13">
    <location>
        <begin position="831"/>
        <end position="866"/>
    </location>
</feature>
<dbReference type="GO" id="GO:0005524">
    <property type="term" value="F:ATP binding"/>
    <property type="evidence" value="ECO:0007669"/>
    <property type="project" value="UniProtKB-UniRule"/>
</dbReference>
<dbReference type="GO" id="GO:0005737">
    <property type="term" value="C:cytoplasm"/>
    <property type="evidence" value="ECO:0007669"/>
    <property type="project" value="UniProtKB-SubCell"/>
</dbReference>
<dbReference type="CDD" id="cd14473">
    <property type="entry name" value="FERM_B-lobe"/>
    <property type="match status" value="2"/>
</dbReference>
<dbReference type="SMART" id="SM00139">
    <property type="entry name" value="MyTH4"/>
    <property type="match status" value="2"/>
</dbReference>
<dbReference type="InterPro" id="IPR036028">
    <property type="entry name" value="SH3-like_dom_sf"/>
</dbReference>
<dbReference type="Proteomes" id="UP000011083">
    <property type="component" value="Unassembled WGS sequence"/>
</dbReference>
<name>L8HK97_ACACF</name>
<dbReference type="SMART" id="SM00015">
    <property type="entry name" value="IQ"/>
    <property type="match status" value="3"/>
</dbReference>
<evidence type="ECO:0000256" key="1">
    <source>
        <dbReference type="ARBA" id="ARBA00004496"/>
    </source>
</evidence>
<dbReference type="VEuPathDB" id="AmoebaDB:ACA1_175100"/>
<dbReference type="CDD" id="cd00174">
    <property type="entry name" value="SH3"/>
    <property type="match status" value="1"/>
</dbReference>
<dbReference type="SMART" id="SM00242">
    <property type="entry name" value="MYSc"/>
    <property type="match status" value="1"/>
</dbReference>
<feature type="region of interest" description="Disordered" evidence="13">
    <location>
        <begin position="1717"/>
        <end position="1743"/>
    </location>
</feature>
<dbReference type="Gene3D" id="1.20.120.720">
    <property type="entry name" value="Myosin VI head, motor domain, U50 subdomain"/>
    <property type="match status" value="1"/>
</dbReference>
<dbReference type="InterPro" id="IPR035963">
    <property type="entry name" value="FERM_2"/>
</dbReference>
<evidence type="ECO:0000259" key="17">
    <source>
        <dbReference type="PROSITE" id="PS51456"/>
    </source>
</evidence>
<feature type="compositionally biased region" description="Polar residues" evidence="13">
    <location>
        <begin position="906"/>
        <end position="919"/>
    </location>
</feature>
<dbReference type="SMART" id="SM00326">
    <property type="entry name" value="SH3"/>
    <property type="match status" value="1"/>
</dbReference>
<gene>
    <name evidence="18" type="ORF">ACA1_175100</name>
</gene>
<dbReference type="GO" id="GO:0003779">
    <property type="term" value="F:actin binding"/>
    <property type="evidence" value="ECO:0007669"/>
    <property type="project" value="UniProtKB-KW"/>
</dbReference>
<keyword evidence="9 12" id="KW-0009">Actin-binding</keyword>